<accession>A0A8J2K6G7</accession>
<dbReference type="AlphaFoldDB" id="A0A8J2K6G7"/>
<evidence type="ECO:0000259" key="3">
    <source>
        <dbReference type="Pfam" id="PF05510"/>
    </source>
</evidence>
<feature type="compositionally biased region" description="Acidic residues" evidence="1">
    <location>
        <begin position="262"/>
        <end position="285"/>
    </location>
</feature>
<comment type="caution">
    <text evidence="5">The sequence shown here is derived from an EMBL/GenBank/DDBJ whole genome shotgun (WGS) entry which is preliminary data.</text>
</comment>
<dbReference type="Pfam" id="PF20989">
    <property type="entry name" value="Sarcoglycan_2_C"/>
    <property type="match status" value="1"/>
</dbReference>
<dbReference type="GO" id="GO:0016012">
    <property type="term" value="C:sarcoglycan complex"/>
    <property type="evidence" value="ECO:0007669"/>
    <property type="project" value="InterPro"/>
</dbReference>
<sequence length="439" mass="50050">MLLLFALLFLCHNVVSSLETFQQKYIVNSSELRIIAVTPTHFNWNKTPGSVNEIEYSARISQAPDLPEWLNYAYEGYNSVGYIYGVPPKQAVTVNLDIVGWNHYQNYDVRLLRISMDVIKKDPLEFIIELKIDNLNVKDMCNPRRMDMLLDVLKDQLGWTQIDGSKVVPAYLASAVAVGENRVPLRPNDAEGIIIHLASDKDFSPELKKLQLEVSSLWKMRPCPRDMKRTSMERHFRRQNFLIDWCSFRLTTVEKWNGDSESNTEEDVQSEEDSKELLTDNEELSDDQKAAVPSKFNEHGVPEVFHFKEEIPERGYGLAALVACLAPGSIGGLVGFLLIALLWVDREDDAPIDEDALCFEAGYRLFVSMFRLNKLTRCTRANEDEKEWARPVENMIIVTRPDETDAFGDDDRNTLVQTPLPPQYGEMHPNGAPALTYAV</sequence>
<keyword evidence="2" id="KW-0732">Signal</keyword>
<feature type="chain" id="PRO_5035188217" description="Epsilon-sarcoglycan" evidence="2">
    <location>
        <begin position="18"/>
        <end position="439"/>
    </location>
</feature>
<reference evidence="5" key="1">
    <citation type="submission" date="2021-06" db="EMBL/GenBank/DDBJ databases">
        <authorList>
            <person name="Hodson N. C."/>
            <person name="Mongue J. A."/>
            <person name="Jaron S. K."/>
        </authorList>
    </citation>
    <scope>NUCLEOTIDE SEQUENCE</scope>
</reference>
<evidence type="ECO:0000256" key="1">
    <source>
        <dbReference type="SAM" id="MobiDB-lite"/>
    </source>
</evidence>
<feature type="region of interest" description="Disordered" evidence="1">
    <location>
        <begin position="419"/>
        <end position="439"/>
    </location>
</feature>
<dbReference type="PANTHER" id="PTHR10132">
    <property type="entry name" value="ALPHA-/EPSILON-SARCOGLYCAN FAMILY MEMBER"/>
    <property type="match status" value="1"/>
</dbReference>
<feature type="region of interest" description="Disordered" evidence="1">
    <location>
        <begin position="258"/>
        <end position="289"/>
    </location>
</feature>
<evidence type="ECO:0000313" key="6">
    <source>
        <dbReference type="Proteomes" id="UP000708208"/>
    </source>
</evidence>
<feature type="signal peptide" evidence="2">
    <location>
        <begin position="1"/>
        <end position="17"/>
    </location>
</feature>
<evidence type="ECO:0000259" key="4">
    <source>
        <dbReference type="Pfam" id="PF20989"/>
    </source>
</evidence>
<evidence type="ECO:0000313" key="5">
    <source>
        <dbReference type="EMBL" id="CAG7720218.1"/>
    </source>
</evidence>
<dbReference type="InterPro" id="IPR048347">
    <property type="entry name" value="Sarcoglycan_C"/>
</dbReference>
<name>A0A8J2K6G7_9HEXA</name>
<feature type="domain" description="Sarcoglycan alpha/epsilon second" evidence="4">
    <location>
        <begin position="124"/>
        <end position="251"/>
    </location>
</feature>
<keyword evidence="6" id="KW-1185">Reference proteome</keyword>
<evidence type="ECO:0000256" key="2">
    <source>
        <dbReference type="SAM" id="SignalP"/>
    </source>
</evidence>
<dbReference type="Pfam" id="PF05510">
    <property type="entry name" value="Sarcoglycan_2"/>
    <property type="match status" value="1"/>
</dbReference>
<dbReference type="InterPro" id="IPR048346">
    <property type="entry name" value="Sarcoglycan_N"/>
</dbReference>
<gene>
    <name evidence="5" type="ORF">AFUS01_LOCUS9504</name>
</gene>
<evidence type="ECO:0008006" key="7">
    <source>
        <dbReference type="Google" id="ProtNLM"/>
    </source>
</evidence>
<proteinExistence type="predicted"/>
<dbReference type="InterPro" id="IPR008908">
    <property type="entry name" value="Sarcoglycan_alpha/epsilon"/>
</dbReference>
<feature type="domain" description="Sarcoglycan alpha/epsilon N-terminal" evidence="3">
    <location>
        <begin position="27"/>
        <end position="117"/>
    </location>
</feature>
<protein>
    <recommendedName>
        <fullName evidence="7">Epsilon-sarcoglycan</fullName>
    </recommendedName>
</protein>
<dbReference type="Proteomes" id="UP000708208">
    <property type="component" value="Unassembled WGS sequence"/>
</dbReference>
<dbReference type="OrthoDB" id="10019906at2759"/>
<dbReference type="EMBL" id="CAJVCH010068462">
    <property type="protein sequence ID" value="CAG7720218.1"/>
    <property type="molecule type" value="Genomic_DNA"/>
</dbReference>
<dbReference type="PANTHER" id="PTHR10132:SF14">
    <property type="entry name" value="SARCOGLYCAN ALPHA, ISOFORM C"/>
    <property type="match status" value="1"/>
</dbReference>
<organism evidence="5 6">
    <name type="scientific">Allacma fusca</name>
    <dbReference type="NCBI Taxonomy" id="39272"/>
    <lineage>
        <taxon>Eukaryota</taxon>
        <taxon>Metazoa</taxon>
        <taxon>Ecdysozoa</taxon>
        <taxon>Arthropoda</taxon>
        <taxon>Hexapoda</taxon>
        <taxon>Collembola</taxon>
        <taxon>Symphypleona</taxon>
        <taxon>Sminthuridae</taxon>
        <taxon>Allacma</taxon>
    </lineage>
</organism>